<keyword evidence="2" id="KW-0812">Transmembrane</keyword>
<feature type="transmembrane region" description="Helical" evidence="2">
    <location>
        <begin position="126"/>
        <end position="150"/>
    </location>
</feature>
<keyword evidence="2" id="KW-1133">Transmembrane helix</keyword>
<gene>
    <name evidence="4" type="ORF">CPB83DRAFT_41952</name>
</gene>
<keyword evidence="5" id="KW-1185">Reference proteome</keyword>
<proteinExistence type="predicted"/>
<dbReference type="InterPro" id="IPR045338">
    <property type="entry name" value="DUF6535"/>
</dbReference>
<dbReference type="EMBL" id="MU157833">
    <property type="protein sequence ID" value="KAF9531832.1"/>
    <property type="molecule type" value="Genomic_DNA"/>
</dbReference>
<accession>A0A9P6EMP4</accession>
<keyword evidence="2" id="KW-0472">Membrane</keyword>
<organism evidence="4 5">
    <name type="scientific">Crepidotus variabilis</name>
    <dbReference type="NCBI Taxonomy" id="179855"/>
    <lineage>
        <taxon>Eukaryota</taxon>
        <taxon>Fungi</taxon>
        <taxon>Dikarya</taxon>
        <taxon>Basidiomycota</taxon>
        <taxon>Agaricomycotina</taxon>
        <taxon>Agaricomycetes</taxon>
        <taxon>Agaricomycetidae</taxon>
        <taxon>Agaricales</taxon>
        <taxon>Agaricineae</taxon>
        <taxon>Crepidotaceae</taxon>
        <taxon>Crepidotus</taxon>
    </lineage>
</organism>
<dbReference type="AlphaFoldDB" id="A0A9P6EMP4"/>
<feature type="region of interest" description="Disordered" evidence="1">
    <location>
        <begin position="703"/>
        <end position="722"/>
    </location>
</feature>
<name>A0A9P6EMP4_9AGAR</name>
<comment type="caution">
    <text evidence="4">The sequence shown here is derived from an EMBL/GenBank/DDBJ whole genome shotgun (WGS) entry which is preliminary data.</text>
</comment>
<dbReference type="Pfam" id="PF20153">
    <property type="entry name" value="DUF6535"/>
    <property type="match status" value="1"/>
</dbReference>
<sequence length="722" mass="80372">AGLFSASVTAFIIESYKTLRPDENAPTIQLLSQIVVQLSSNATSELTAAPLLTSPQTFTPTPSAIVCNVFWFLSLSLSLICALSATLVEQWTRHYLQAPFNQPAPQDRARISAYLFQGTKKYRMAIIVETIPLLLHISLFLFFAGLIAFLNGVNSLLTYIIASLLAFCVGLYWFVSTLPILNLSSPYWTPLSSFTWHMLQKLHLLHRYDVNGNRIPITCDLQSAQELDATEITPDRDERDLKAMCWTISALRSDSAFEPFVEVIPGVISGIDYSAKWLMDALLKQDDISIKLDFRIPRLLTSCLTGYLEPSIAQRRVITCLKAIWSLTMLSLPKQGHPDNYTSQQTSCFKEDTLSLLLAIRKAFPTNIIHNHISSVLVVLTRSLLDSQIEELGELEARVVSHIVNSKRPDTFTSGRNEGETYPGRVVHQFQAREAQILDRRTLTTPEFHLAVKSILHHNRRLVSSLILDPADLVDARVQVTLQSLDRCRNILNQAGLNLALEYIDEMLRADTLPHESFNTIRRAFFRIHFDKPSGTSPPQQNFPETSSSTILPVSINDRPRFSISSQERIVTYLEEATDHSTPPSLLPTRLPSTTISILVSLARALSEPRLVLKAIKIVDDYTKRFPQEDDISTATLWTILQSLPPGSSESAEKSLGGDHDIISAGVDLSIKHFGSEVGGLSSGVWSAAQLDLLTSHIYADAKPPKNSSPAVSRSSTLWTVN</sequence>
<evidence type="ECO:0000256" key="2">
    <source>
        <dbReference type="SAM" id="Phobius"/>
    </source>
</evidence>
<evidence type="ECO:0000256" key="1">
    <source>
        <dbReference type="SAM" id="MobiDB-lite"/>
    </source>
</evidence>
<dbReference type="Proteomes" id="UP000807306">
    <property type="component" value="Unassembled WGS sequence"/>
</dbReference>
<feature type="transmembrane region" description="Helical" evidence="2">
    <location>
        <begin position="69"/>
        <end position="88"/>
    </location>
</feature>
<feature type="transmembrane region" description="Helical" evidence="2">
    <location>
        <begin position="156"/>
        <end position="175"/>
    </location>
</feature>
<feature type="domain" description="DUF6535" evidence="3">
    <location>
        <begin position="1"/>
        <end position="150"/>
    </location>
</feature>
<feature type="non-terminal residue" evidence="4">
    <location>
        <position position="1"/>
    </location>
</feature>
<reference evidence="4" key="1">
    <citation type="submission" date="2020-11" db="EMBL/GenBank/DDBJ databases">
        <authorList>
            <consortium name="DOE Joint Genome Institute"/>
            <person name="Ahrendt S."/>
            <person name="Riley R."/>
            <person name="Andreopoulos W."/>
            <person name="Labutti K."/>
            <person name="Pangilinan J."/>
            <person name="Ruiz-Duenas F.J."/>
            <person name="Barrasa J.M."/>
            <person name="Sanchez-Garcia M."/>
            <person name="Camarero S."/>
            <person name="Miyauchi S."/>
            <person name="Serrano A."/>
            <person name="Linde D."/>
            <person name="Babiker R."/>
            <person name="Drula E."/>
            <person name="Ayuso-Fernandez I."/>
            <person name="Pacheco R."/>
            <person name="Padilla G."/>
            <person name="Ferreira P."/>
            <person name="Barriuso J."/>
            <person name="Kellner H."/>
            <person name="Castanera R."/>
            <person name="Alfaro M."/>
            <person name="Ramirez L."/>
            <person name="Pisabarro A.G."/>
            <person name="Kuo A."/>
            <person name="Tritt A."/>
            <person name="Lipzen A."/>
            <person name="He G."/>
            <person name="Yan M."/>
            <person name="Ng V."/>
            <person name="Cullen D."/>
            <person name="Martin F."/>
            <person name="Rosso M.-N."/>
            <person name="Henrissat B."/>
            <person name="Hibbett D."/>
            <person name="Martinez A.T."/>
            <person name="Grigoriev I.V."/>
        </authorList>
    </citation>
    <scope>NUCLEOTIDE SEQUENCE</scope>
    <source>
        <strain evidence="4">CBS 506.95</strain>
    </source>
</reference>
<feature type="compositionally biased region" description="Polar residues" evidence="1">
    <location>
        <begin position="706"/>
        <end position="722"/>
    </location>
</feature>
<evidence type="ECO:0000259" key="3">
    <source>
        <dbReference type="Pfam" id="PF20153"/>
    </source>
</evidence>
<evidence type="ECO:0000313" key="5">
    <source>
        <dbReference type="Proteomes" id="UP000807306"/>
    </source>
</evidence>
<evidence type="ECO:0000313" key="4">
    <source>
        <dbReference type="EMBL" id="KAF9531832.1"/>
    </source>
</evidence>
<dbReference type="OrthoDB" id="2995154at2759"/>
<protein>
    <recommendedName>
        <fullName evidence="3">DUF6535 domain-containing protein</fullName>
    </recommendedName>
</protein>